<dbReference type="GO" id="GO:0007165">
    <property type="term" value="P:signal transduction"/>
    <property type="evidence" value="ECO:0007669"/>
    <property type="project" value="InterPro"/>
</dbReference>
<dbReference type="EMBL" id="QYYH01000185">
    <property type="protein sequence ID" value="RJY05748.1"/>
    <property type="molecule type" value="Genomic_DNA"/>
</dbReference>
<keyword evidence="3" id="KW-1185">Reference proteome</keyword>
<name>A0A3A6TLS4_9GAMM</name>
<dbReference type="CDD" id="cd01670">
    <property type="entry name" value="Death"/>
    <property type="match status" value="1"/>
</dbReference>
<sequence length="280" mass="32027">MALSTVLQTEPSNSLVEYLKGLGDIEITTKTELYFDSGTGHKFEVLFKCTHCDSPLYRFYKFTDHKCHNFASNDSHKKVFSKEADNKKVPPAIRTTIKTAQNYLEIVIDFYQINQQQNQQQNQQKTIVMTFHELNGTRELTAVLFCHKCNLKTSDLGDFRLKKCTSNTPFTNQAKEINIAQIDIRTLDVAMINIIELFECASEKYQFLGMELGLKSAQIKEVETSILFHNDVSRMTQVLSVWEQCGEQSPTFYQLIAAAENQGENMLAQNLLKLLKSVKL</sequence>
<dbReference type="AlphaFoldDB" id="A0A3A6TLS4"/>
<accession>A0A3A6TLS4</accession>
<evidence type="ECO:0000259" key="1">
    <source>
        <dbReference type="PROSITE" id="PS50017"/>
    </source>
</evidence>
<proteinExistence type="predicted"/>
<dbReference type="Gene3D" id="1.10.533.10">
    <property type="entry name" value="Death Domain, Fas"/>
    <property type="match status" value="1"/>
</dbReference>
<evidence type="ECO:0000313" key="3">
    <source>
        <dbReference type="Proteomes" id="UP000273022"/>
    </source>
</evidence>
<feature type="domain" description="Death" evidence="1">
    <location>
        <begin position="203"/>
        <end position="275"/>
    </location>
</feature>
<comment type="caution">
    <text evidence="2">The sequence shown here is derived from an EMBL/GenBank/DDBJ whole genome shotgun (WGS) entry which is preliminary data.</text>
</comment>
<evidence type="ECO:0000313" key="2">
    <source>
        <dbReference type="EMBL" id="RJY05748.1"/>
    </source>
</evidence>
<protein>
    <recommendedName>
        <fullName evidence="1">Death domain-containing protein</fullName>
    </recommendedName>
</protein>
<organism evidence="2 3">
    <name type="scientific">Parashewanella spongiae</name>
    <dbReference type="NCBI Taxonomy" id="342950"/>
    <lineage>
        <taxon>Bacteria</taxon>
        <taxon>Pseudomonadati</taxon>
        <taxon>Pseudomonadota</taxon>
        <taxon>Gammaproteobacteria</taxon>
        <taxon>Alteromonadales</taxon>
        <taxon>Shewanellaceae</taxon>
        <taxon>Parashewanella</taxon>
    </lineage>
</organism>
<dbReference type="RefSeq" id="WP_121855077.1">
    <property type="nucleotide sequence ID" value="NZ_CP037952.1"/>
</dbReference>
<dbReference type="InterPro" id="IPR000488">
    <property type="entry name" value="Death_dom"/>
</dbReference>
<dbReference type="PROSITE" id="PS50017">
    <property type="entry name" value="DEATH_DOMAIN"/>
    <property type="match status" value="1"/>
</dbReference>
<gene>
    <name evidence="2" type="ORF">D5R81_18520</name>
</gene>
<dbReference type="InterPro" id="IPR011029">
    <property type="entry name" value="DEATH-like_dom_sf"/>
</dbReference>
<reference evidence="2 3" key="1">
    <citation type="submission" date="2018-09" db="EMBL/GenBank/DDBJ databases">
        <title>Phylogeny of the Shewanellaceae, and recommendation for two new genera, Pseudoshewanella and Parashewanella.</title>
        <authorList>
            <person name="Wang G."/>
        </authorList>
    </citation>
    <scope>NUCLEOTIDE SEQUENCE [LARGE SCALE GENOMIC DNA]</scope>
    <source>
        <strain evidence="2 3">KCTC 22492</strain>
    </source>
</reference>
<dbReference type="Proteomes" id="UP000273022">
    <property type="component" value="Unassembled WGS sequence"/>
</dbReference>